<feature type="compositionally biased region" description="Pro residues" evidence="1">
    <location>
        <begin position="73"/>
        <end position="88"/>
    </location>
</feature>
<dbReference type="EMBL" id="CP158375">
    <property type="protein sequence ID" value="XDO97395.1"/>
    <property type="molecule type" value="Genomic_DNA"/>
</dbReference>
<gene>
    <name evidence="2" type="ORF">ABOZ73_02970</name>
</gene>
<reference evidence="2" key="1">
    <citation type="submission" date="2024-06" db="EMBL/GenBank/DDBJ databases">
        <title>Caulobacter inopinatus, sp. nov.</title>
        <authorList>
            <person name="Donachie S.P."/>
        </authorList>
    </citation>
    <scope>NUCLEOTIDE SEQUENCE</scope>
    <source>
        <strain evidence="2">73W</strain>
    </source>
</reference>
<accession>A0AB39KUU8</accession>
<dbReference type="AlphaFoldDB" id="A0AB39KUU8"/>
<evidence type="ECO:0008006" key="3">
    <source>
        <dbReference type="Google" id="ProtNLM"/>
    </source>
</evidence>
<evidence type="ECO:0000313" key="2">
    <source>
        <dbReference type="EMBL" id="XDO97395.1"/>
    </source>
</evidence>
<protein>
    <recommendedName>
        <fullName evidence="3">Sporulation protein</fullName>
    </recommendedName>
</protein>
<name>A0AB39KUU8_9CAUL</name>
<evidence type="ECO:0000256" key="1">
    <source>
        <dbReference type="SAM" id="MobiDB-lite"/>
    </source>
</evidence>
<sequence>MSDRIVLPALALLAAALIGLALVWPQGLGDRSPGSFGSQPVQQRPEVQAAIQREEAAAARRAQQEQKEQRIPAPIPSAPRDPVPPAEPPVLREETP</sequence>
<organism evidence="2">
    <name type="scientific">Caulobacter sp. 73W</name>
    <dbReference type="NCBI Taxonomy" id="3161137"/>
    <lineage>
        <taxon>Bacteria</taxon>
        <taxon>Pseudomonadati</taxon>
        <taxon>Pseudomonadota</taxon>
        <taxon>Alphaproteobacteria</taxon>
        <taxon>Caulobacterales</taxon>
        <taxon>Caulobacteraceae</taxon>
        <taxon>Caulobacter</taxon>
    </lineage>
</organism>
<dbReference type="RefSeq" id="WP_369060584.1">
    <property type="nucleotide sequence ID" value="NZ_CP158375.1"/>
</dbReference>
<feature type="region of interest" description="Disordered" evidence="1">
    <location>
        <begin position="29"/>
        <end position="96"/>
    </location>
</feature>
<proteinExistence type="predicted"/>
<feature type="compositionally biased region" description="Basic and acidic residues" evidence="1">
    <location>
        <begin position="52"/>
        <end position="70"/>
    </location>
</feature>